<dbReference type="InterPro" id="IPR018319">
    <property type="entry name" value="SelA-like"/>
</dbReference>
<evidence type="ECO:0000256" key="2">
    <source>
        <dbReference type="ARBA" id="ARBA00022490"/>
    </source>
</evidence>
<dbReference type="Proteomes" id="UP000599024">
    <property type="component" value="Unassembled WGS sequence"/>
</dbReference>
<sequence length="472" mass="51100">MTDQHTLLRLLPKVDESLLGLRSAVSAEIPDLVLKLAVRSVVDAERNRILAGDTSCRELSVDEWQVRFERAVVRMQGPNLKRVINGSGVVIHTNLGRSLLPPSAVTALGQAAGHYSNLEFNLETGKRGSRYSLVEEIVCDISGAEAALVVNNNAAAVLLVLETLAADKEVIVSRGQLVEIGGSFRIPDVMAKSGANMVEVGATNRTHLNDYEQAITDETSLLLKVHTSNFRIIGFTSEVPASDLVTLARQRGLAVMEDLGSGSLIDLSPYGLPKEPTVQEIVRAGVDVVTFSGDKLLGGPQAGIIVGRKKIIDRIKRNPLNRALRIDKFTLAALETILRSYYDFDTALREVPTLRLLVQTQDEIRRRARRLLRRLGGQLMGCCELGQQATMSRVGGGAMPEHGLPSWAVTLVPGSMTLAQLERGLRALDLPIVGRIENEALLLDMRTVLDQELAELAAGLVTVFGGDEGDSA</sequence>
<dbReference type="InterPro" id="IPR004534">
    <property type="entry name" value="SelA_trans"/>
</dbReference>
<dbReference type="GO" id="GO:0001717">
    <property type="term" value="P:conversion of seryl-tRNAsec to selenocys-tRNAsec"/>
    <property type="evidence" value="ECO:0007669"/>
    <property type="project" value="UniProtKB-UniRule"/>
</dbReference>
<dbReference type="InterPro" id="IPR015421">
    <property type="entry name" value="PyrdxlP-dep_Trfase_major"/>
</dbReference>
<dbReference type="NCBIfam" id="TIGR00474">
    <property type="entry name" value="selA"/>
    <property type="match status" value="1"/>
</dbReference>
<evidence type="ECO:0000256" key="4">
    <source>
        <dbReference type="ARBA" id="ARBA00022898"/>
    </source>
</evidence>
<name>A0A8J6N933_9BACT</name>
<evidence type="ECO:0000256" key="1">
    <source>
        <dbReference type="ARBA" id="ARBA00001933"/>
    </source>
</evidence>
<accession>A0A8J6N933</accession>
<keyword evidence="6 8" id="KW-0711">Selenium</keyword>
<dbReference type="Gene3D" id="3.90.1150.180">
    <property type="match status" value="1"/>
</dbReference>
<dbReference type="GO" id="GO:0001514">
    <property type="term" value="P:selenocysteine incorporation"/>
    <property type="evidence" value="ECO:0007669"/>
    <property type="project" value="UniProtKB-UniRule"/>
</dbReference>
<evidence type="ECO:0000256" key="6">
    <source>
        <dbReference type="ARBA" id="ARBA00023266"/>
    </source>
</evidence>
<dbReference type="GO" id="GO:0005737">
    <property type="term" value="C:cytoplasm"/>
    <property type="evidence" value="ECO:0007669"/>
    <property type="project" value="UniProtKB-SubCell"/>
</dbReference>
<evidence type="ECO:0000313" key="10">
    <source>
        <dbReference type="EMBL" id="MBC8207972.1"/>
    </source>
</evidence>
<dbReference type="Pfam" id="PF03841">
    <property type="entry name" value="SelA"/>
    <property type="match status" value="1"/>
</dbReference>
<protein>
    <recommendedName>
        <fullName evidence="8">L-seryl-tRNA(Sec) selenium transferase</fullName>
        <ecNumber evidence="8">2.9.1.1</ecNumber>
    </recommendedName>
    <alternativeName>
        <fullName evidence="8">Selenocysteine synthase</fullName>
        <shortName evidence="8">Sec synthase</shortName>
    </alternativeName>
    <alternativeName>
        <fullName evidence="8">Selenocysteinyl-tRNA(Sec) synthase</fullName>
    </alternativeName>
</protein>
<dbReference type="InterPro" id="IPR015424">
    <property type="entry name" value="PyrdxlP-dep_Trfase"/>
</dbReference>
<dbReference type="SUPFAM" id="SSF53383">
    <property type="entry name" value="PLP-dependent transferases"/>
    <property type="match status" value="1"/>
</dbReference>
<comment type="pathway">
    <text evidence="8">Aminoacyl-tRNA biosynthesis; selenocysteinyl-tRNA(Sec) biosynthesis; selenocysteinyl-tRNA(Sec) from L-seryl-tRNA(Sec) (bacterial route): step 1/1.</text>
</comment>
<dbReference type="PANTHER" id="PTHR32328:SF0">
    <property type="entry name" value="L-SERYL-TRNA(SEC) SELENIUM TRANSFERASE"/>
    <property type="match status" value="1"/>
</dbReference>
<reference evidence="10 11" key="1">
    <citation type="submission" date="2020-08" db="EMBL/GenBank/DDBJ databases">
        <title>Bridging the membrane lipid divide: bacteria of the FCB group superphylum have the potential to synthesize archaeal ether lipids.</title>
        <authorList>
            <person name="Villanueva L."/>
            <person name="Von Meijenfeldt F.A.B."/>
            <person name="Westbye A.B."/>
            <person name="Yadav S."/>
            <person name="Hopmans E.C."/>
            <person name="Dutilh B.E."/>
            <person name="Sinninghe Damste J.S."/>
        </authorList>
    </citation>
    <scope>NUCLEOTIDE SEQUENCE [LARGE SCALE GENOMIC DNA]</scope>
    <source>
        <strain evidence="10">NIOZ-UU81</strain>
    </source>
</reference>
<feature type="modified residue" description="N6-(pyridoxal phosphate)lysine" evidence="8 9">
    <location>
        <position position="295"/>
    </location>
</feature>
<comment type="caution">
    <text evidence="10">The sequence shown here is derived from an EMBL/GenBank/DDBJ whole genome shotgun (WGS) entry which is preliminary data.</text>
</comment>
<comment type="function">
    <text evidence="8">Converts seryl-tRNA(Sec) to selenocysteinyl-tRNA(Sec) required for selenoprotein biosynthesis.</text>
</comment>
<dbReference type="AlphaFoldDB" id="A0A8J6N933"/>
<evidence type="ECO:0000256" key="5">
    <source>
        <dbReference type="ARBA" id="ARBA00022917"/>
    </source>
</evidence>
<dbReference type="GO" id="GO:0004125">
    <property type="term" value="F:L-seryl-tRNA(Sec) selenium transferase activity"/>
    <property type="evidence" value="ECO:0007669"/>
    <property type="project" value="UniProtKB-UniRule"/>
</dbReference>
<dbReference type="EMBL" id="JACNLK010000024">
    <property type="protein sequence ID" value="MBC8207972.1"/>
    <property type="molecule type" value="Genomic_DNA"/>
</dbReference>
<comment type="cofactor">
    <cofactor evidence="1 8 9">
        <name>pyridoxal 5'-phosphate</name>
        <dbReference type="ChEBI" id="CHEBI:597326"/>
    </cofactor>
</comment>
<keyword evidence="3 8" id="KW-0808">Transferase</keyword>
<dbReference type="UniPathway" id="UPA00906">
    <property type="reaction ID" value="UER00896"/>
</dbReference>
<evidence type="ECO:0000256" key="3">
    <source>
        <dbReference type="ARBA" id="ARBA00022679"/>
    </source>
</evidence>
<gene>
    <name evidence="8" type="primary">selA</name>
    <name evidence="10" type="ORF">H8E79_02245</name>
</gene>
<evidence type="ECO:0000313" key="11">
    <source>
        <dbReference type="Proteomes" id="UP000599024"/>
    </source>
</evidence>
<dbReference type="PANTHER" id="PTHR32328">
    <property type="entry name" value="L-SERYL-TRNA(SEC) SELENIUM TRANSFERASE"/>
    <property type="match status" value="1"/>
</dbReference>
<evidence type="ECO:0000256" key="8">
    <source>
        <dbReference type="HAMAP-Rule" id="MF_00423"/>
    </source>
</evidence>
<keyword evidence="5 8" id="KW-0648">Protein biosynthesis</keyword>
<dbReference type="Gene3D" id="3.40.640.10">
    <property type="entry name" value="Type I PLP-dependent aspartate aminotransferase-like (Major domain)"/>
    <property type="match status" value="1"/>
</dbReference>
<keyword evidence="2 8" id="KW-0963">Cytoplasm</keyword>
<evidence type="ECO:0000256" key="9">
    <source>
        <dbReference type="PIRSR" id="PIRSR618319-50"/>
    </source>
</evidence>
<comment type="catalytic activity">
    <reaction evidence="8">
        <text>L-seryl-tRNA(Sec) + selenophosphate + H(+) = L-selenocysteinyl-tRNA(Sec) + phosphate</text>
        <dbReference type="Rhea" id="RHEA:22728"/>
        <dbReference type="Rhea" id="RHEA-COMP:9742"/>
        <dbReference type="Rhea" id="RHEA-COMP:9743"/>
        <dbReference type="ChEBI" id="CHEBI:15378"/>
        <dbReference type="ChEBI" id="CHEBI:16144"/>
        <dbReference type="ChEBI" id="CHEBI:43474"/>
        <dbReference type="ChEBI" id="CHEBI:78533"/>
        <dbReference type="ChEBI" id="CHEBI:78573"/>
        <dbReference type="EC" id="2.9.1.1"/>
    </reaction>
</comment>
<comment type="similarity">
    <text evidence="7 8">Belongs to the SelA family.</text>
</comment>
<dbReference type="HAMAP" id="MF_00423">
    <property type="entry name" value="SelA"/>
    <property type="match status" value="1"/>
</dbReference>
<evidence type="ECO:0000256" key="7">
    <source>
        <dbReference type="ARBA" id="ARBA00044507"/>
    </source>
</evidence>
<proteinExistence type="inferred from homology"/>
<dbReference type="EC" id="2.9.1.1" evidence="8"/>
<keyword evidence="4 8" id="KW-0663">Pyridoxal phosphate</keyword>
<comment type="subcellular location">
    <subcellularLocation>
        <location evidence="8">Cytoplasm</location>
    </subcellularLocation>
</comment>
<organism evidence="10 11">
    <name type="scientific">Candidatus Desulfatifera sulfidica</name>
    <dbReference type="NCBI Taxonomy" id="2841691"/>
    <lineage>
        <taxon>Bacteria</taxon>
        <taxon>Pseudomonadati</taxon>
        <taxon>Thermodesulfobacteriota</taxon>
        <taxon>Desulfobulbia</taxon>
        <taxon>Desulfobulbales</taxon>
        <taxon>Desulfobulbaceae</taxon>
        <taxon>Candidatus Desulfatifera</taxon>
    </lineage>
</organism>